<dbReference type="AlphaFoldDB" id="A0A0A9H8D6"/>
<reference evidence="1" key="1">
    <citation type="submission" date="2014-09" db="EMBL/GenBank/DDBJ databases">
        <authorList>
            <person name="Magalhaes I.L.F."/>
            <person name="Oliveira U."/>
            <person name="Santos F.R."/>
            <person name="Vidigal T.H.D.A."/>
            <person name="Brescovit A.D."/>
            <person name="Santos A.J."/>
        </authorList>
    </citation>
    <scope>NUCLEOTIDE SEQUENCE</scope>
    <source>
        <tissue evidence="1">Shoot tissue taken approximately 20 cm above the soil surface</tissue>
    </source>
</reference>
<reference evidence="1" key="2">
    <citation type="journal article" date="2015" name="Data Brief">
        <title>Shoot transcriptome of the giant reed, Arundo donax.</title>
        <authorList>
            <person name="Barrero R.A."/>
            <person name="Guerrero F.D."/>
            <person name="Moolhuijzen P."/>
            <person name="Goolsby J.A."/>
            <person name="Tidwell J."/>
            <person name="Bellgard S.E."/>
            <person name="Bellgard M.I."/>
        </authorList>
    </citation>
    <scope>NUCLEOTIDE SEQUENCE</scope>
    <source>
        <tissue evidence="1">Shoot tissue taken approximately 20 cm above the soil surface</tissue>
    </source>
</reference>
<evidence type="ECO:0000313" key="1">
    <source>
        <dbReference type="EMBL" id="JAE32064.1"/>
    </source>
</evidence>
<accession>A0A0A9H8D6</accession>
<sequence>MQTDKQEGKGCCTGDAEAIENRMLTIAHCP</sequence>
<dbReference type="EMBL" id="GBRH01165832">
    <property type="protein sequence ID" value="JAE32064.1"/>
    <property type="molecule type" value="Transcribed_RNA"/>
</dbReference>
<protein>
    <submittedName>
        <fullName evidence="1">Uncharacterized protein</fullName>
    </submittedName>
</protein>
<name>A0A0A9H8D6_ARUDO</name>
<organism evidence="1">
    <name type="scientific">Arundo donax</name>
    <name type="common">Giant reed</name>
    <name type="synonym">Donax arundinaceus</name>
    <dbReference type="NCBI Taxonomy" id="35708"/>
    <lineage>
        <taxon>Eukaryota</taxon>
        <taxon>Viridiplantae</taxon>
        <taxon>Streptophyta</taxon>
        <taxon>Embryophyta</taxon>
        <taxon>Tracheophyta</taxon>
        <taxon>Spermatophyta</taxon>
        <taxon>Magnoliopsida</taxon>
        <taxon>Liliopsida</taxon>
        <taxon>Poales</taxon>
        <taxon>Poaceae</taxon>
        <taxon>PACMAD clade</taxon>
        <taxon>Arundinoideae</taxon>
        <taxon>Arundineae</taxon>
        <taxon>Arundo</taxon>
    </lineage>
</organism>
<proteinExistence type="predicted"/>